<organism evidence="3 4">
    <name type="scientific">Pectobacterium betavasculorum</name>
    <dbReference type="NCBI Taxonomy" id="55207"/>
    <lineage>
        <taxon>Bacteria</taxon>
        <taxon>Pseudomonadati</taxon>
        <taxon>Pseudomonadota</taxon>
        <taxon>Gammaproteobacteria</taxon>
        <taxon>Enterobacterales</taxon>
        <taxon>Pectobacteriaceae</taxon>
        <taxon>Pectobacterium</taxon>
    </lineage>
</organism>
<comment type="caution">
    <text evidence="3">The sequence shown here is derived from an EMBL/GenBank/DDBJ whole genome shotgun (WGS) entry which is preliminary data.</text>
</comment>
<dbReference type="EMBL" id="JQHM01000005">
    <property type="protein sequence ID" value="KFX04385.1"/>
    <property type="molecule type" value="Genomic_DNA"/>
</dbReference>
<gene>
    <name evidence="3" type="ORF">KP22_13595</name>
</gene>
<dbReference type="InterPro" id="IPR029041">
    <property type="entry name" value="FAD-linked_oxidoreductase-like"/>
</dbReference>
<dbReference type="GO" id="GO:0010133">
    <property type="term" value="P:L-proline catabolic process to L-glutamate"/>
    <property type="evidence" value="ECO:0007669"/>
    <property type="project" value="TreeGrafter"/>
</dbReference>
<dbReference type="eggNOG" id="COG0506">
    <property type="taxonomic scope" value="Bacteria"/>
</dbReference>
<dbReference type="Pfam" id="PF01619">
    <property type="entry name" value="Pro_dh"/>
    <property type="match status" value="1"/>
</dbReference>
<dbReference type="RefSeq" id="WP_039324692.1">
    <property type="nucleotide sequence ID" value="NZ_JQHM01000005.1"/>
</dbReference>
<dbReference type="STRING" id="55207.KP22_13595"/>
<protein>
    <submittedName>
        <fullName evidence="3">Antibiotic biosynthesis protein CarD</fullName>
    </submittedName>
</protein>
<keyword evidence="1" id="KW-0560">Oxidoreductase</keyword>
<dbReference type="InterPro" id="IPR015659">
    <property type="entry name" value="Proline_oxidase"/>
</dbReference>
<dbReference type="PANTHER" id="PTHR13914">
    <property type="entry name" value="PROLINE OXIDASE"/>
    <property type="match status" value="1"/>
</dbReference>
<dbReference type="Gene3D" id="3.20.20.220">
    <property type="match status" value="1"/>
</dbReference>
<dbReference type="AlphaFoldDB" id="A0A093RNJ4"/>
<dbReference type="InterPro" id="IPR002872">
    <property type="entry name" value="Proline_DH_dom"/>
</dbReference>
<evidence type="ECO:0000313" key="4">
    <source>
        <dbReference type="Proteomes" id="UP000032874"/>
    </source>
</evidence>
<accession>A0A093RNJ4</accession>
<dbReference type="SUPFAM" id="SSF51730">
    <property type="entry name" value="FAD-linked oxidoreductase"/>
    <property type="match status" value="1"/>
</dbReference>
<sequence>MHNDLYAIYNRYTSRTLFFKYCATATLTHKLTRRLSLFTLKKCLTRPRGRLFSLVNSIYFGGETLEEVQSTATFLARSGIACVLDYAVEGENDEVQFDNAMENTLRLIEMSQQTDSLPFVVIKPSSLGHVAVYARQSEGLALDEESAGAWSRIVARFSHLFDYARSHGVRVMVDAEQTAIQPAVDHLVLEMMREFNRDSPVITLTLQFYLKDQLRFLEACYQRACQDDFLFGVKVVRGAYLEEEKRVNGGERCFATKQETDRSYNAAVDYIAQRLDRIVPFFATHNEESLALIMKCESLRAGRTWVGQLYGLGDHITYSLLQTGFRVCKYLPYGPLDKSLPYLLRRIEENAVASATFKKENKLLQKELLRRLVGGI</sequence>
<dbReference type="GO" id="GO:0071949">
    <property type="term" value="F:FAD binding"/>
    <property type="evidence" value="ECO:0007669"/>
    <property type="project" value="TreeGrafter"/>
</dbReference>
<reference evidence="3 4" key="1">
    <citation type="submission" date="2014-08" db="EMBL/GenBank/DDBJ databases">
        <title>Genome sequences of NCPPB Pectobacterium isolates.</title>
        <authorList>
            <person name="Glover R.H."/>
            <person name="Sapp M."/>
            <person name="Elphinstone J."/>
        </authorList>
    </citation>
    <scope>NUCLEOTIDE SEQUENCE [LARGE SCALE GENOMIC DNA]</scope>
    <source>
        <strain evidence="3 4">NCPPB 2795</strain>
    </source>
</reference>
<evidence type="ECO:0000256" key="1">
    <source>
        <dbReference type="ARBA" id="ARBA00023002"/>
    </source>
</evidence>
<evidence type="ECO:0000259" key="2">
    <source>
        <dbReference type="Pfam" id="PF01619"/>
    </source>
</evidence>
<evidence type="ECO:0000313" key="3">
    <source>
        <dbReference type="EMBL" id="KFX04385.1"/>
    </source>
</evidence>
<dbReference type="Proteomes" id="UP000032874">
    <property type="component" value="Unassembled WGS sequence"/>
</dbReference>
<name>A0A093RNJ4_9GAMM</name>
<dbReference type="PANTHER" id="PTHR13914:SF0">
    <property type="entry name" value="PROLINE DEHYDROGENASE 1, MITOCHONDRIAL"/>
    <property type="match status" value="1"/>
</dbReference>
<feature type="domain" description="Proline dehydrogenase" evidence="2">
    <location>
        <begin position="70"/>
        <end position="355"/>
    </location>
</feature>
<proteinExistence type="predicted"/>
<dbReference type="GO" id="GO:0004657">
    <property type="term" value="F:proline dehydrogenase activity"/>
    <property type="evidence" value="ECO:0007669"/>
    <property type="project" value="InterPro"/>
</dbReference>